<dbReference type="EMBL" id="CADCUX010000625">
    <property type="protein sequence ID" value="CAA9435792.1"/>
    <property type="molecule type" value="Genomic_DNA"/>
</dbReference>
<feature type="non-terminal residue" evidence="2">
    <location>
        <position position="1"/>
    </location>
</feature>
<feature type="compositionally biased region" description="Basic residues" evidence="1">
    <location>
        <begin position="38"/>
        <end position="56"/>
    </location>
</feature>
<feature type="compositionally biased region" description="Basic residues" evidence="1">
    <location>
        <begin position="79"/>
        <end position="88"/>
    </location>
</feature>
<evidence type="ECO:0000256" key="1">
    <source>
        <dbReference type="SAM" id="MobiDB-lite"/>
    </source>
</evidence>
<feature type="compositionally biased region" description="Basic residues" evidence="1">
    <location>
        <begin position="141"/>
        <end position="152"/>
    </location>
</feature>
<dbReference type="AlphaFoldDB" id="A0A6J4Q731"/>
<feature type="compositionally biased region" description="Basic and acidic residues" evidence="1">
    <location>
        <begin position="245"/>
        <end position="256"/>
    </location>
</feature>
<reference evidence="2" key="1">
    <citation type="submission" date="2020-02" db="EMBL/GenBank/DDBJ databases">
        <authorList>
            <person name="Meier V. D."/>
        </authorList>
    </citation>
    <scope>NUCLEOTIDE SEQUENCE</scope>
    <source>
        <strain evidence="2">AVDCRST_MAG51</strain>
    </source>
</reference>
<feature type="region of interest" description="Disordered" evidence="1">
    <location>
        <begin position="76"/>
        <end position="185"/>
    </location>
</feature>
<feature type="non-terminal residue" evidence="2">
    <location>
        <position position="256"/>
    </location>
</feature>
<protein>
    <submittedName>
        <fullName evidence="2">Uncharacterized protein</fullName>
    </submittedName>
</protein>
<name>A0A6J4Q731_9BURK</name>
<accession>A0A6J4Q731</accession>
<sequence length="256" mass="27755">ANCLPAGRLPGSSPVAAGHGAAARNLRSLCRQVGRPCRAGRRRPPGRGLPRPRRRAVHHLAPSQLPVGLGVHRPLLGPRHQHRPRRPVRPLARWPRSGPAAMVHREWPQGQPGRLEPGRRVRPRAGQAQPGLRAPGDHAGHAVRVHARRHPRRDALQTGQWRHVPAHERDAGTPAPLPPGAHHLGLQQDRRRGQLARLHRPPLGAVRKRGSDGKPPGHGHAPRGAAHHRRPAGAAGGRVASAAPARDDHHPRSPRL</sequence>
<proteinExistence type="predicted"/>
<evidence type="ECO:0000313" key="2">
    <source>
        <dbReference type="EMBL" id="CAA9435792.1"/>
    </source>
</evidence>
<feature type="region of interest" description="Disordered" evidence="1">
    <location>
        <begin position="35"/>
        <end position="56"/>
    </location>
</feature>
<gene>
    <name evidence="2" type="ORF">AVDCRST_MAG51-2924</name>
</gene>
<feature type="region of interest" description="Disordered" evidence="1">
    <location>
        <begin position="197"/>
        <end position="256"/>
    </location>
</feature>
<organism evidence="2">
    <name type="scientific">uncultured Ramlibacter sp</name>
    <dbReference type="NCBI Taxonomy" id="260755"/>
    <lineage>
        <taxon>Bacteria</taxon>
        <taxon>Pseudomonadati</taxon>
        <taxon>Pseudomonadota</taxon>
        <taxon>Betaproteobacteria</taxon>
        <taxon>Burkholderiales</taxon>
        <taxon>Comamonadaceae</taxon>
        <taxon>Ramlibacter</taxon>
        <taxon>environmental samples</taxon>
    </lineage>
</organism>